<dbReference type="AlphaFoldDB" id="A0A2A2SEX7"/>
<dbReference type="Pfam" id="PF13975">
    <property type="entry name" value="gag-asp_proteas"/>
    <property type="match status" value="1"/>
</dbReference>
<accession>A0A2A2SEX7</accession>
<evidence type="ECO:0000313" key="3">
    <source>
        <dbReference type="Proteomes" id="UP000218151"/>
    </source>
</evidence>
<protein>
    <recommendedName>
        <fullName evidence="4">Peptidase A2 domain-containing protein</fullName>
    </recommendedName>
</protein>
<dbReference type="GO" id="GO:0006508">
    <property type="term" value="P:proteolysis"/>
    <property type="evidence" value="ECO:0007669"/>
    <property type="project" value="InterPro"/>
</dbReference>
<evidence type="ECO:0008006" key="4">
    <source>
        <dbReference type="Google" id="ProtNLM"/>
    </source>
</evidence>
<evidence type="ECO:0000313" key="2">
    <source>
        <dbReference type="EMBL" id="PAX07561.1"/>
    </source>
</evidence>
<dbReference type="InterPro" id="IPR001969">
    <property type="entry name" value="Aspartic_peptidase_AS"/>
</dbReference>
<name>A0A2A2SEX7_9SPHN</name>
<feature type="chain" id="PRO_5012403921" description="Peptidase A2 domain-containing protein" evidence="1">
    <location>
        <begin position="18"/>
        <end position="301"/>
    </location>
</feature>
<dbReference type="GO" id="GO:0004190">
    <property type="term" value="F:aspartic-type endopeptidase activity"/>
    <property type="evidence" value="ECO:0007669"/>
    <property type="project" value="InterPro"/>
</dbReference>
<dbReference type="Gene3D" id="2.40.70.10">
    <property type="entry name" value="Acid Proteases"/>
    <property type="match status" value="2"/>
</dbReference>
<dbReference type="RefSeq" id="WP_095997803.1">
    <property type="nucleotide sequence ID" value="NZ_NSLI01000003.1"/>
</dbReference>
<comment type="caution">
    <text evidence="2">The sequence shown here is derived from an EMBL/GenBank/DDBJ whole genome shotgun (WGS) entry which is preliminary data.</text>
</comment>
<dbReference type="Pfam" id="PF13650">
    <property type="entry name" value="Asp_protease_2"/>
    <property type="match status" value="1"/>
</dbReference>
<keyword evidence="3" id="KW-1185">Reference proteome</keyword>
<dbReference type="EMBL" id="NSLI01000003">
    <property type="protein sequence ID" value="PAX07561.1"/>
    <property type="molecule type" value="Genomic_DNA"/>
</dbReference>
<dbReference type="Proteomes" id="UP000218151">
    <property type="component" value="Unassembled WGS sequence"/>
</dbReference>
<dbReference type="OrthoDB" id="107347at2"/>
<reference evidence="3" key="1">
    <citation type="submission" date="2017-09" db="EMBL/GenBank/DDBJ databases">
        <authorList>
            <person name="Feng G."/>
            <person name="Zhu H."/>
        </authorList>
    </citation>
    <scope>NUCLEOTIDE SEQUENCE [LARGE SCALE GENOMIC DNA]</scope>
    <source>
        <strain evidence="3">1PNM-20</strain>
    </source>
</reference>
<dbReference type="CDD" id="cd05483">
    <property type="entry name" value="retropepsin_like_bacteria"/>
    <property type="match status" value="1"/>
</dbReference>
<organism evidence="2 3">
    <name type="scientific">Sphingomonas lenta</name>
    <dbReference type="NCBI Taxonomy" id="1141887"/>
    <lineage>
        <taxon>Bacteria</taxon>
        <taxon>Pseudomonadati</taxon>
        <taxon>Pseudomonadota</taxon>
        <taxon>Alphaproteobacteria</taxon>
        <taxon>Sphingomonadales</taxon>
        <taxon>Sphingomonadaceae</taxon>
        <taxon>Sphingomonas</taxon>
    </lineage>
</organism>
<evidence type="ECO:0000256" key="1">
    <source>
        <dbReference type="SAM" id="SignalP"/>
    </source>
</evidence>
<dbReference type="PROSITE" id="PS00141">
    <property type="entry name" value="ASP_PROTEASE"/>
    <property type="match status" value="1"/>
</dbReference>
<proteinExistence type="predicted"/>
<feature type="signal peptide" evidence="1">
    <location>
        <begin position="1"/>
        <end position="17"/>
    </location>
</feature>
<keyword evidence="1" id="KW-0732">Signal</keyword>
<sequence length="301" mass="32828">MRKALIPLALLAGPVLAQDVAPLTEPETELAFETEKTRMTVPVSVAGAGPYRFIIDTGAQRTMISRQLAAELNLPRGRRVGLTAMTGRAQVDTVLVPSLQVSSFGGERIEAPTLERAHMGAPGILGIDTLQDHAVAIDFDQGVMKVSPSKKRKGRARVSRDEVVVVAKSLFGQLVVTDATYGNKRIRVIVDTGTEVSMGNEALRRLISRSKAPEQDIELVSVIGDKLVAGYTQIPRVKIGTVEFENLPVAFSAAAPFEVWGLKDKPALLLGMDALRMFRQVHIDFANRELRLTMPKNVRRV</sequence>
<gene>
    <name evidence="2" type="ORF">CKY28_07830</name>
</gene>
<dbReference type="InterPro" id="IPR021109">
    <property type="entry name" value="Peptidase_aspartic_dom_sf"/>
</dbReference>
<dbReference type="InterPro" id="IPR034122">
    <property type="entry name" value="Retropepsin-like_bacterial"/>
</dbReference>
<dbReference type="SUPFAM" id="SSF50630">
    <property type="entry name" value="Acid proteases"/>
    <property type="match status" value="2"/>
</dbReference>